<dbReference type="GeneID" id="74945561"/>
<dbReference type="Proteomes" id="UP000027093">
    <property type="component" value="Chromosome"/>
</dbReference>
<dbReference type="RefSeq" id="WP_084790558.1">
    <property type="nucleotide sequence ID" value="NZ_CP007536.1"/>
</dbReference>
<reference evidence="4 5" key="1">
    <citation type="journal article" date="2014" name="Int. J. Syst. Evol. Microbiol.">
        <title>Nitrososphaera viennensis gen. nov., sp. nov., an aerobic and mesophilic, ammonia-oxidizing archaeon from soil and a member of the archaeal phylum Thaumarchaeota.</title>
        <authorList>
            <person name="Stieglmeier M."/>
            <person name="Klingl A."/>
            <person name="Alves R.J."/>
            <person name="Rittmann S.K."/>
            <person name="Melcher M."/>
            <person name="Leisch N."/>
            <person name="Schleper C."/>
        </authorList>
    </citation>
    <scope>NUCLEOTIDE SEQUENCE [LARGE SCALE GENOMIC DNA]</scope>
    <source>
        <strain evidence="4">EN76</strain>
    </source>
</reference>
<accession>A0A060HLN6</accession>
<dbReference type="EMBL" id="CP007536">
    <property type="protein sequence ID" value="AIC14491.1"/>
    <property type="molecule type" value="Genomic_DNA"/>
</dbReference>
<keyword evidence="3" id="KW-0583">PHB biosynthesis</keyword>
<gene>
    <name evidence="4" type="primary">phaE</name>
    <name evidence="4" type="ORF">NVIE_003020</name>
</gene>
<proteinExistence type="predicted"/>
<evidence type="ECO:0000256" key="2">
    <source>
        <dbReference type="ARBA" id="ARBA00019066"/>
    </source>
</evidence>
<dbReference type="KEGG" id="nvn:NVIE_003020"/>
<organism evidence="4 5">
    <name type="scientific">Nitrososphaera viennensis EN76</name>
    <dbReference type="NCBI Taxonomy" id="926571"/>
    <lineage>
        <taxon>Archaea</taxon>
        <taxon>Nitrososphaerota</taxon>
        <taxon>Nitrososphaeria</taxon>
        <taxon>Nitrososphaerales</taxon>
        <taxon>Nitrososphaeraceae</taxon>
        <taxon>Nitrososphaera</taxon>
    </lineage>
</organism>
<protein>
    <recommendedName>
        <fullName evidence="2">Poly(3-hydroxyalkanoate) polymerase subunit PhaE</fullName>
    </recommendedName>
</protein>
<comment type="pathway">
    <text evidence="1">Biopolymer metabolism; poly-(R)-3-hydroxybutanoate biosynthesis.</text>
</comment>
<dbReference type="InterPro" id="IPR010123">
    <property type="entry name" value="PHA_synth_III_E"/>
</dbReference>
<evidence type="ECO:0000256" key="1">
    <source>
        <dbReference type="ARBA" id="ARBA00004683"/>
    </source>
</evidence>
<dbReference type="UniPathway" id="UPA00917"/>
<evidence type="ECO:0000256" key="3">
    <source>
        <dbReference type="ARBA" id="ARBA00022752"/>
    </source>
</evidence>
<evidence type="ECO:0000313" key="4">
    <source>
        <dbReference type="EMBL" id="AIC14491.1"/>
    </source>
</evidence>
<sequence length="269" mass="31017">MPDMIKKIHACGSFCNYPSFTPHDVINICTSAGRGRFLQLQKPQNLYLIVKILHNISYNSIIPIQTNYNSWRVNSTLVNNRSDLIMTTDDSKNNNFKPGLTPDQASKMFDMWSEVLKLPTIGPMYAFTRDFNTYANEFVSLGKIMADMKTHMDQYWSMINAAYTKASKETAERAPKQFLTKDDFDGYRKAMIEAFEDAFTGLYASPEFSQVYGKLFSSQLDMSRAMQTITERNFKALNLPTRGEMDEILKDIHELKRSVRDLKRSLEKQ</sequence>
<dbReference type="GO" id="GO:0042619">
    <property type="term" value="P:poly-hydroxybutyrate biosynthetic process"/>
    <property type="evidence" value="ECO:0007669"/>
    <property type="project" value="UniProtKB-KW"/>
</dbReference>
<keyword evidence="5" id="KW-1185">Reference proteome</keyword>
<dbReference type="AlphaFoldDB" id="A0A060HLN6"/>
<name>A0A060HLN6_9ARCH</name>
<dbReference type="Pfam" id="PF09712">
    <property type="entry name" value="PHA_synth_III_E"/>
    <property type="match status" value="1"/>
</dbReference>
<dbReference type="STRING" id="926571.NVIE_003020"/>
<dbReference type="HOGENOM" id="CLU_1032957_0_0_2"/>
<evidence type="ECO:0000313" key="5">
    <source>
        <dbReference type="Proteomes" id="UP000027093"/>
    </source>
</evidence>